<evidence type="ECO:0000256" key="2">
    <source>
        <dbReference type="ARBA" id="ARBA00023125"/>
    </source>
</evidence>
<feature type="region of interest" description="Disordered" evidence="5">
    <location>
        <begin position="295"/>
        <end position="327"/>
    </location>
</feature>
<feature type="coiled-coil region" evidence="4">
    <location>
        <begin position="858"/>
        <end position="895"/>
    </location>
</feature>
<feature type="region of interest" description="Disordered" evidence="5">
    <location>
        <begin position="740"/>
        <end position="768"/>
    </location>
</feature>
<feature type="domain" description="ETS" evidence="6">
    <location>
        <begin position="344"/>
        <end position="424"/>
    </location>
</feature>
<feature type="region of interest" description="Disordered" evidence="5">
    <location>
        <begin position="610"/>
        <end position="644"/>
    </location>
</feature>
<dbReference type="Gene3D" id="1.10.10.10">
    <property type="entry name" value="Winged helix-like DNA-binding domain superfamily/Winged helix DNA-binding domain"/>
    <property type="match status" value="1"/>
</dbReference>
<evidence type="ECO:0000256" key="4">
    <source>
        <dbReference type="SAM" id="Coils"/>
    </source>
</evidence>
<feature type="region of interest" description="Disordered" evidence="5">
    <location>
        <begin position="158"/>
        <end position="198"/>
    </location>
</feature>
<protein>
    <submittedName>
        <fullName evidence="8">Uncharacterized protein LOC101851917</fullName>
    </submittedName>
</protein>
<evidence type="ECO:0000259" key="6">
    <source>
        <dbReference type="PROSITE" id="PS50061"/>
    </source>
</evidence>
<dbReference type="RefSeq" id="XP_012946448.2">
    <property type="nucleotide sequence ID" value="XM_013090994.2"/>
</dbReference>
<keyword evidence="2 3" id="KW-0238">DNA-binding</keyword>
<feature type="compositionally biased region" description="Polar residues" evidence="5">
    <location>
        <begin position="610"/>
        <end position="622"/>
    </location>
</feature>
<feature type="compositionally biased region" description="Low complexity" evidence="5">
    <location>
        <begin position="668"/>
        <end position="691"/>
    </location>
</feature>
<feature type="region of interest" description="Disordered" evidence="5">
    <location>
        <begin position="114"/>
        <end position="134"/>
    </location>
</feature>
<keyword evidence="7" id="KW-1185">Reference proteome</keyword>
<keyword evidence="3" id="KW-0539">Nucleus</keyword>
<dbReference type="InterPro" id="IPR036390">
    <property type="entry name" value="WH_DNA-bd_sf"/>
</dbReference>
<evidence type="ECO:0000313" key="8">
    <source>
        <dbReference type="RefSeq" id="XP_012946448.2"/>
    </source>
</evidence>
<feature type="compositionally biased region" description="Polar residues" evidence="5">
    <location>
        <begin position="315"/>
        <end position="325"/>
    </location>
</feature>
<evidence type="ECO:0000313" key="7">
    <source>
        <dbReference type="Proteomes" id="UP000694888"/>
    </source>
</evidence>
<dbReference type="PROSITE" id="PS50061">
    <property type="entry name" value="ETS_DOMAIN_3"/>
    <property type="match status" value="1"/>
</dbReference>
<feature type="compositionally biased region" description="Gly residues" evidence="5">
    <location>
        <begin position="114"/>
        <end position="129"/>
    </location>
</feature>
<dbReference type="PANTHER" id="PTHR11849:SF304">
    <property type="entry name" value="DNA-BINDING PROTEIN D-ETS-3"/>
    <property type="match status" value="1"/>
</dbReference>
<dbReference type="SMART" id="SM00413">
    <property type="entry name" value="ETS"/>
    <property type="match status" value="1"/>
</dbReference>
<dbReference type="InterPro" id="IPR000418">
    <property type="entry name" value="Ets_dom"/>
</dbReference>
<comment type="subcellular location">
    <subcellularLocation>
        <location evidence="3">Nucleus</location>
    </subcellularLocation>
</comment>
<comment type="similarity">
    <text evidence="1 3">Belongs to the ETS family.</text>
</comment>
<dbReference type="InterPro" id="IPR046328">
    <property type="entry name" value="ETS_fam"/>
</dbReference>
<dbReference type="PRINTS" id="PR00454">
    <property type="entry name" value="ETSDOMAIN"/>
</dbReference>
<evidence type="ECO:0000256" key="1">
    <source>
        <dbReference type="ARBA" id="ARBA00005562"/>
    </source>
</evidence>
<dbReference type="PANTHER" id="PTHR11849">
    <property type="entry name" value="ETS"/>
    <property type="match status" value="1"/>
</dbReference>
<feature type="region of interest" description="Disordered" evidence="5">
    <location>
        <begin position="49"/>
        <end position="76"/>
    </location>
</feature>
<dbReference type="GeneID" id="101851917"/>
<feature type="compositionally biased region" description="Low complexity" evidence="5">
    <location>
        <begin position="163"/>
        <end position="173"/>
    </location>
</feature>
<reference evidence="8" key="1">
    <citation type="submission" date="2025-08" db="UniProtKB">
        <authorList>
            <consortium name="RefSeq"/>
        </authorList>
    </citation>
    <scope>IDENTIFICATION</scope>
</reference>
<evidence type="ECO:0000256" key="5">
    <source>
        <dbReference type="SAM" id="MobiDB-lite"/>
    </source>
</evidence>
<dbReference type="PROSITE" id="PS00345">
    <property type="entry name" value="ETS_DOMAIN_1"/>
    <property type="match status" value="1"/>
</dbReference>
<feature type="region of interest" description="Disordered" evidence="5">
    <location>
        <begin position="668"/>
        <end position="706"/>
    </location>
</feature>
<keyword evidence="4" id="KW-0175">Coiled coil</keyword>
<organism evidence="7 8">
    <name type="scientific">Aplysia californica</name>
    <name type="common">California sea hare</name>
    <dbReference type="NCBI Taxonomy" id="6500"/>
    <lineage>
        <taxon>Eukaryota</taxon>
        <taxon>Metazoa</taxon>
        <taxon>Spiralia</taxon>
        <taxon>Lophotrochozoa</taxon>
        <taxon>Mollusca</taxon>
        <taxon>Gastropoda</taxon>
        <taxon>Heterobranchia</taxon>
        <taxon>Euthyneura</taxon>
        <taxon>Tectipleura</taxon>
        <taxon>Aplysiida</taxon>
        <taxon>Aplysioidea</taxon>
        <taxon>Aplysiidae</taxon>
        <taxon>Aplysia</taxon>
    </lineage>
</organism>
<sequence length="895" mass="96987">MYAADAIFDLELDQTVPSQCGEFLAMLQGGSDGSSFDLDLDSTFDPVESAQPVKGPFPSSYMTSSVSGRSGGAELEDDGAARRVFLDGRRGFGGSSPTEGGMVGIPVMSEWRRGGGGGGGGGGCGGLRGGQRESVTSSNNCLYNGLAVGPSARKGEYLVTEGPSSRPRQLPPLRVGPTSCPQQNQKEGIISPHGNSGPLATRQPPSYEEYLTQTLSPTMPLSPGTDVIAASMDSSCGDVIAAMDSSNCDVTAALDNSDEGSTSSSGNLLDDIMECIQLDSAGGVVTDTGVGDITDRLGLRDSPSPDLADAMASSPDVTSQKNSADSGDKMREIASVILAGSGQVQLWQFLLELLTDSNNDTCIRWVGANGEFRMVDPEEVARRWGQRKNKPNMNYDKVSRAMRYYYDKMILSKVHGKRYTYRFNFKVIMRAQRHAQTPSDPADFSNFLNVLNQATSSSAPDLSRSFPTGVSSDVASTASSGFSSTMENVNKQSQEINTPGGQSFLLDTTTRHQTSMSSESSFFDKSQAPMRFSCPNMLESVAADKERSSNWNNTDFSFNSANQGFDNKLTRWNSHSVASFWADLGGAGEARVTSSPNLVEQKPHLATMSNLSVSTGSPNSSFHDPLSPRPPGPHRPSTLSPTGSYARLMTSADTRRRHFVSDKWFSLPSESSDNHLSPSSSSSSAAHFPASRCHSPYSRQGSNRDQHHHLFRRGRFMSLEKRHSLPTELNLAKDLQELSKAHSPPSWFPDSSTGPSSPHGAASFGDVEPTFGNLNINSVGSAGPQQTRHQCVDFCCPGEGQQGCSSFSLSGLDSTEDLQCENSKPFEQTMSFNRGSCDFTFGPERSQTQINNFVTLEQQRLQQQQHQRQQQLQQQQQKYQKQQHLQQQLQQQKQQ</sequence>
<dbReference type="InterPro" id="IPR036388">
    <property type="entry name" value="WH-like_DNA-bd_sf"/>
</dbReference>
<dbReference type="Pfam" id="PF00178">
    <property type="entry name" value="Ets"/>
    <property type="match status" value="1"/>
</dbReference>
<gene>
    <name evidence="8" type="primary">LOC101851917</name>
</gene>
<evidence type="ECO:0000256" key="3">
    <source>
        <dbReference type="RuleBase" id="RU004019"/>
    </source>
</evidence>
<proteinExistence type="inferred from homology"/>
<feature type="non-terminal residue" evidence="8">
    <location>
        <position position="895"/>
    </location>
</feature>
<name>A0ABM1AF28_APLCA</name>
<accession>A0ABM1AF28</accession>
<dbReference type="Proteomes" id="UP000694888">
    <property type="component" value="Unplaced"/>
</dbReference>
<dbReference type="SUPFAM" id="SSF46785">
    <property type="entry name" value="Winged helix' DNA-binding domain"/>
    <property type="match status" value="1"/>
</dbReference>